<comment type="similarity">
    <text evidence="2">Belongs to the alkylbase DNA glycosidase AlkA family.</text>
</comment>
<dbReference type="InterPro" id="IPR051912">
    <property type="entry name" value="Alkylbase_DNA_Glycosylase/TA"/>
</dbReference>
<evidence type="ECO:0000313" key="7">
    <source>
        <dbReference type="EMBL" id="OGM20669.1"/>
    </source>
</evidence>
<gene>
    <name evidence="7" type="ORF">A2771_02420</name>
</gene>
<evidence type="ECO:0000256" key="1">
    <source>
        <dbReference type="ARBA" id="ARBA00000086"/>
    </source>
</evidence>
<dbReference type="InterPro" id="IPR011257">
    <property type="entry name" value="DNA_glycosylase"/>
</dbReference>
<comment type="catalytic activity">
    <reaction evidence="1">
        <text>Hydrolysis of alkylated DNA, releasing 3-methyladenine, 3-methylguanine, 7-methylguanine and 7-methyladenine.</text>
        <dbReference type="EC" id="3.2.2.21"/>
    </reaction>
</comment>
<dbReference type="GO" id="GO:0032993">
    <property type="term" value="C:protein-DNA complex"/>
    <property type="evidence" value="ECO:0007669"/>
    <property type="project" value="TreeGrafter"/>
</dbReference>
<accession>A0A1F7Y145</accession>
<comment type="caution">
    <text evidence="7">The sequence shown here is derived from an EMBL/GenBank/DDBJ whole genome shotgun (WGS) entry which is preliminary data.</text>
</comment>
<dbReference type="GO" id="GO:0008725">
    <property type="term" value="F:DNA-3-methyladenine glycosylase activity"/>
    <property type="evidence" value="ECO:0007669"/>
    <property type="project" value="TreeGrafter"/>
</dbReference>
<name>A0A1F7Y145_9BACT</name>
<keyword evidence="4" id="KW-0227">DNA damage</keyword>
<evidence type="ECO:0000256" key="2">
    <source>
        <dbReference type="ARBA" id="ARBA00010817"/>
    </source>
</evidence>
<dbReference type="GO" id="GO:0032131">
    <property type="term" value="F:alkylated DNA binding"/>
    <property type="evidence" value="ECO:0007669"/>
    <property type="project" value="TreeGrafter"/>
</dbReference>
<evidence type="ECO:0000256" key="4">
    <source>
        <dbReference type="ARBA" id="ARBA00022763"/>
    </source>
</evidence>
<keyword evidence="5" id="KW-0234">DNA repair</keyword>
<dbReference type="Gene3D" id="1.10.1670.40">
    <property type="match status" value="1"/>
</dbReference>
<proteinExistence type="inferred from homology"/>
<dbReference type="GO" id="GO:0006307">
    <property type="term" value="P:DNA alkylation repair"/>
    <property type="evidence" value="ECO:0007669"/>
    <property type="project" value="TreeGrafter"/>
</dbReference>
<protein>
    <recommendedName>
        <fullName evidence="3">DNA-3-methyladenine glycosylase II</fullName>
        <ecNumber evidence="3">3.2.2.21</ecNumber>
    </recommendedName>
</protein>
<dbReference type="CDD" id="cd00056">
    <property type="entry name" value="ENDO3c"/>
    <property type="match status" value="1"/>
</dbReference>
<dbReference type="GO" id="GO:0005737">
    <property type="term" value="C:cytoplasm"/>
    <property type="evidence" value="ECO:0007669"/>
    <property type="project" value="TreeGrafter"/>
</dbReference>
<evidence type="ECO:0000259" key="6">
    <source>
        <dbReference type="SMART" id="SM00478"/>
    </source>
</evidence>
<dbReference type="EMBL" id="MGGD01000028">
    <property type="protein sequence ID" value="OGM20669.1"/>
    <property type="molecule type" value="Genomic_DNA"/>
</dbReference>
<organism evidence="7 8">
    <name type="scientific">Candidatus Woesebacteria bacterium RIFCSPHIGHO2_01_FULL_38_26b</name>
    <dbReference type="NCBI Taxonomy" id="1802491"/>
    <lineage>
        <taxon>Bacteria</taxon>
        <taxon>Candidatus Woeseibacteriota</taxon>
    </lineage>
</organism>
<evidence type="ECO:0000313" key="8">
    <source>
        <dbReference type="Proteomes" id="UP000176741"/>
    </source>
</evidence>
<dbReference type="AlphaFoldDB" id="A0A1F7Y145"/>
<reference evidence="7 8" key="1">
    <citation type="journal article" date="2016" name="Nat. Commun.">
        <title>Thousands of microbial genomes shed light on interconnected biogeochemical processes in an aquifer system.</title>
        <authorList>
            <person name="Anantharaman K."/>
            <person name="Brown C.T."/>
            <person name="Hug L.A."/>
            <person name="Sharon I."/>
            <person name="Castelle C.J."/>
            <person name="Probst A.J."/>
            <person name="Thomas B.C."/>
            <person name="Singh A."/>
            <person name="Wilkins M.J."/>
            <person name="Karaoz U."/>
            <person name="Brodie E.L."/>
            <person name="Williams K.H."/>
            <person name="Hubbard S.S."/>
            <person name="Banfield J.F."/>
        </authorList>
    </citation>
    <scope>NUCLEOTIDE SEQUENCE [LARGE SCALE GENOMIC DNA]</scope>
</reference>
<evidence type="ECO:0000256" key="3">
    <source>
        <dbReference type="ARBA" id="ARBA00012000"/>
    </source>
</evidence>
<dbReference type="Proteomes" id="UP000176741">
    <property type="component" value="Unassembled WGS sequence"/>
</dbReference>
<sequence>MWKEAEEFLEKDKYIGPLVKKYGSCKIKPRPKRYYFEDLVDSIVQQQLSMKAATSIFNRIKEKVADKKDSKNPNKHKWRVGKTLEVEVSPEKILALSDKELRECGLSNAKVVYVKNLAEKVKRQEVKVESLDKLPDEEVMKELVAVKGIGEWTAHMFLMFTLARPDIFPVGDLGLRNAFKKVIQKDLNPNEMSKFAERWKPWRTVASWYIWKTLENP</sequence>
<dbReference type="InterPro" id="IPR003265">
    <property type="entry name" value="HhH-GPD_domain"/>
</dbReference>
<evidence type="ECO:0000256" key="5">
    <source>
        <dbReference type="ARBA" id="ARBA00023204"/>
    </source>
</evidence>
<dbReference type="Pfam" id="PF00730">
    <property type="entry name" value="HhH-GPD"/>
    <property type="match status" value="1"/>
</dbReference>
<feature type="domain" description="HhH-GPD" evidence="6">
    <location>
        <begin position="44"/>
        <end position="215"/>
    </location>
</feature>
<dbReference type="GO" id="GO:0043916">
    <property type="term" value="F:DNA-7-methylguanine glycosylase activity"/>
    <property type="evidence" value="ECO:0007669"/>
    <property type="project" value="TreeGrafter"/>
</dbReference>
<dbReference type="GO" id="GO:0006285">
    <property type="term" value="P:base-excision repair, AP site formation"/>
    <property type="evidence" value="ECO:0007669"/>
    <property type="project" value="TreeGrafter"/>
</dbReference>
<dbReference type="EC" id="3.2.2.21" evidence="3"/>
<dbReference type="SUPFAM" id="SSF48150">
    <property type="entry name" value="DNA-glycosylase"/>
    <property type="match status" value="1"/>
</dbReference>
<dbReference type="PANTHER" id="PTHR43003:SF5">
    <property type="entry name" value="DNA-3-METHYLADENINE GLYCOSYLASE"/>
    <property type="match status" value="1"/>
</dbReference>
<dbReference type="SMART" id="SM00478">
    <property type="entry name" value="ENDO3c"/>
    <property type="match status" value="1"/>
</dbReference>
<dbReference type="PANTHER" id="PTHR43003">
    <property type="entry name" value="DNA-3-METHYLADENINE GLYCOSYLASE"/>
    <property type="match status" value="1"/>
</dbReference>
<dbReference type="Gene3D" id="1.10.340.30">
    <property type="entry name" value="Hypothetical protein, domain 2"/>
    <property type="match status" value="1"/>
</dbReference>
<dbReference type="FunFam" id="1.10.340.30:FF:000004">
    <property type="entry name" value="DNA-3-methyladenine glycosylase II"/>
    <property type="match status" value="1"/>
</dbReference>